<dbReference type="Pfam" id="PF03466">
    <property type="entry name" value="LysR_substrate"/>
    <property type="match status" value="1"/>
</dbReference>
<evidence type="ECO:0000256" key="1">
    <source>
        <dbReference type="ARBA" id="ARBA00009437"/>
    </source>
</evidence>
<dbReference type="GO" id="GO:0003677">
    <property type="term" value="F:DNA binding"/>
    <property type="evidence" value="ECO:0007669"/>
    <property type="project" value="UniProtKB-KW"/>
</dbReference>
<feature type="domain" description="HTH lysR-type" evidence="5">
    <location>
        <begin position="1"/>
        <end position="60"/>
    </location>
</feature>
<dbReference type="GO" id="GO:0003700">
    <property type="term" value="F:DNA-binding transcription factor activity"/>
    <property type="evidence" value="ECO:0007669"/>
    <property type="project" value="InterPro"/>
</dbReference>
<dbReference type="GO" id="GO:0005829">
    <property type="term" value="C:cytosol"/>
    <property type="evidence" value="ECO:0007669"/>
    <property type="project" value="TreeGrafter"/>
</dbReference>
<evidence type="ECO:0000256" key="2">
    <source>
        <dbReference type="ARBA" id="ARBA00023015"/>
    </source>
</evidence>
<dbReference type="SUPFAM" id="SSF53850">
    <property type="entry name" value="Periplasmic binding protein-like II"/>
    <property type="match status" value="1"/>
</dbReference>
<dbReference type="InterPro" id="IPR050950">
    <property type="entry name" value="HTH-type_LysR_regulators"/>
</dbReference>
<dbReference type="Pfam" id="PF00126">
    <property type="entry name" value="HTH_1"/>
    <property type="match status" value="1"/>
</dbReference>
<dbReference type="InterPro" id="IPR036388">
    <property type="entry name" value="WH-like_DNA-bd_sf"/>
</dbReference>
<dbReference type="PANTHER" id="PTHR30419:SF30">
    <property type="entry name" value="LYSR FAMILY TRANSCRIPTIONAL REGULATOR"/>
    <property type="match status" value="1"/>
</dbReference>
<keyword evidence="3 6" id="KW-0238">DNA-binding</keyword>
<gene>
    <name evidence="6" type="ORF">BJY26_001069</name>
</gene>
<evidence type="ECO:0000313" key="7">
    <source>
        <dbReference type="Proteomes" id="UP000539111"/>
    </source>
</evidence>
<name>A0A7Z0ABS8_9MICO</name>
<dbReference type="AlphaFoldDB" id="A0A7Z0ABS8"/>
<proteinExistence type="inferred from homology"/>
<keyword evidence="4" id="KW-0804">Transcription</keyword>
<dbReference type="Gene3D" id="3.40.190.290">
    <property type="match status" value="1"/>
</dbReference>
<dbReference type="SUPFAM" id="SSF46785">
    <property type="entry name" value="Winged helix' DNA-binding domain"/>
    <property type="match status" value="1"/>
</dbReference>
<accession>A0A7Z0ABS8</accession>
<dbReference type="RefSeq" id="WP_179426325.1">
    <property type="nucleotide sequence ID" value="NZ_JACBZP010000001.1"/>
</dbReference>
<organism evidence="6 7">
    <name type="scientific">Spelaeicoccus albus</name>
    <dbReference type="NCBI Taxonomy" id="1280376"/>
    <lineage>
        <taxon>Bacteria</taxon>
        <taxon>Bacillati</taxon>
        <taxon>Actinomycetota</taxon>
        <taxon>Actinomycetes</taxon>
        <taxon>Micrococcales</taxon>
        <taxon>Brevibacteriaceae</taxon>
        <taxon>Spelaeicoccus</taxon>
    </lineage>
</organism>
<dbReference type="InterPro" id="IPR000847">
    <property type="entry name" value="LysR_HTH_N"/>
</dbReference>
<dbReference type="PANTHER" id="PTHR30419">
    <property type="entry name" value="HTH-TYPE TRANSCRIPTIONAL REGULATOR YBHD"/>
    <property type="match status" value="1"/>
</dbReference>
<dbReference type="InterPro" id="IPR036390">
    <property type="entry name" value="WH_DNA-bd_sf"/>
</dbReference>
<dbReference type="EMBL" id="JACBZP010000001">
    <property type="protein sequence ID" value="NYI66763.1"/>
    <property type="molecule type" value="Genomic_DNA"/>
</dbReference>
<dbReference type="PROSITE" id="PS50931">
    <property type="entry name" value="HTH_LYSR"/>
    <property type="match status" value="1"/>
</dbReference>
<comment type="caution">
    <text evidence="6">The sequence shown here is derived from an EMBL/GenBank/DDBJ whole genome shotgun (WGS) entry which is preliminary data.</text>
</comment>
<evidence type="ECO:0000256" key="4">
    <source>
        <dbReference type="ARBA" id="ARBA00023163"/>
    </source>
</evidence>
<dbReference type="Gene3D" id="1.10.10.10">
    <property type="entry name" value="Winged helix-like DNA-binding domain superfamily/Winged helix DNA-binding domain"/>
    <property type="match status" value="1"/>
</dbReference>
<evidence type="ECO:0000259" key="5">
    <source>
        <dbReference type="PROSITE" id="PS50931"/>
    </source>
</evidence>
<keyword evidence="2" id="KW-0805">Transcription regulation</keyword>
<evidence type="ECO:0000313" key="6">
    <source>
        <dbReference type="EMBL" id="NYI66763.1"/>
    </source>
</evidence>
<dbReference type="Proteomes" id="UP000539111">
    <property type="component" value="Unassembled WGS sequence"/>
</dbReference>
<reference evidence="6 7" key="1">
    <citation type="submission" date="2020-07" db="EMBL/GenBank/DDBJ databases">
        <title>Sequencing the genomes of 1000 actinobacteria strains.</title>
        <authorList>
            <person name="Klenk H.-P."/>
        </authorList>
    </citation>
    <scope>NUCLEOTIDE SEQUENCE [LARGE SCALE GENOMIC DNA]</scope>
    <source>
        <strain evidence="6 7">DSM 26341</strain>
    </source>
</reference>
<keyword evidence="7" id="KW-1185">Reference proteome</keyword>
<sequence>MPLYDPALRYFLAVYESGSVNAAARELFVAASAVSRQMSKLEHETGAQLFERLSAGVRPTEAGHRFAKYAHRAVQDAGHVIDEIHESRSADTVIRLAAPNGVGHEFLPRLAGKYRSVHSGARFVLHLTDPAEATQMVRDGAADLAVTFNLAIERGVEIVHSAPAPLMAVVRPGHVLASYDVVGLRDLLKFPVALNTPNTTNRRLIDVVTASNGAPIDPVLVCDNPDATVRFISCSDAVSLLGAITIIKDLENGEVVAIPLREKELRQRTLQVQTAAGRRLPAAVQGFVDFVVAELGCIAA</sequence>
<evidence type="ECO:0000256" key="3">
    <source>
        <dbReference type="ARBA" id="ARBA00023125"/>
    </source>
</evidence>
<comment type="similarity">
    <text evidence="1">Belongs to the LysR transcriptional regulatory family.</text>
</comment>
<dbReference type="FunFam" id="1.10.10.10:FF:000001">
    <property type="entry name" value="LysR family transcriptional regulator"/>
    <property type="match status" value="1"/>
</dbReference>
<dbReference type="InterPro" id="IPR005119">
    <property type="entry name" value="LysR_subst-bd"/>
</dbReference>
<protein>
    <submittedName>
        <fullName evidence="6">DNA-binding transcriptional LysR family regulator</fullName>
    </submittedName>
</protein>